<evidence type="ECO:0000256" key="6">
    <source>
        <dbReference type="ARBA" id="ARBA00022989"/>
    </source>
</evidence>
<keyword evidence="3" id="KW-1003">Cell membrane</keyword>
<name>A0A8S4P6B6_OWEFU</name>
<dbReference type="EMBL" id="CAIIXF020000007">
    <property type="protein sequence ID" value="CAH1788540.1"/>
    <property type="molecule type" value="Genomic_DNA"/>
</dbReference>
<dbReference type="Proteomes" id="UP000749559">
    <property type="component" value="Unassembled WGS sequence"/>
</dbReference>
<dbReference type="InterPro" id="IPR050332">
    <property type="entry name" value="GPCR_2"/>
</dbReference>
<dbReference type="PANTHER" id="PTHR45620">
    <property type="entry name" value="PDF RECEPTOR-LIKE PROTEIN-RELATED"/>
    <property type="match status" value="1"/>
</dbReference>
<keyword evidence="11" id="KW-0325">Glycoprotein</keyword>
<evidence type="ECO:0000256" key="7">
    <source>
        <dbReference type="ARBA" id="ARBA00023040"/>
    </source>
</evidence>
<feature type="domain" description="G-protein coupled receptors family 2 profile 2" evidence="15">
    <location>
        <begin position="226"/>
        <end position="516"/>
    </location>
</feature>
<dbReference type="Pfam" id="PF02793">
    <property type="entry name" value="HRM"/>
    <property type="match status" value="1"/>
</dbReference>
<evidence type="ECO:0000256" key="13">
    <source>
        <dbReference type="SAM" id="Phobius"/>
    </source>
</evidence>
<dbReference type="Gene3D" id="1.20.1070.10">
    <property type="entry name" value="Rhodopsin 7-helix transmembrane proteins"/>
    <property type="match status" value="1"/>
</dbReference>
<evidence type="ECO:0000256" key="5">
    <source>
        <dbReference type="ARBA" id="ARBA00022729"/>
    </source>
</evidence>
<dbReference type="PRINTS" id="PR01350">
    <property type="entry name" value="CTRFAMILY"/>
</dbReference>
<evidence type="ECO:0000256" key="2">
    <source>
        <dbReference type="ARBA" id="ARBA00005314"/>
    </source>
</evidence>
<evidence type="ECO:0008006" key="18">
    <source>
        <dbReference type="Google" id="ProtNLM"/>
    </source>
</evidence>
<comment type="subcellular location">
    <subcellularLocation>
        <location evidence="1">Cell membrane</location>
        <topology evidence="1">Multi-pass membrane protein</topology>
    </subcellularLocation>
</comment>
<dbReference type="PANTHER" id="PTHR45620:SF42">
    <property type="entry name" value="G-PROTEIN COUPLED RECEPTOR SEB-2"/>
    <property type="match status" value="1"/>
</dbReference>
<keyword evidence="4 13" id="KW-0812">Transmembrane</keyword>
<evidence type="ECO:0000256" key="1">
    <source>
        <dbReference type="ARBA" id="ARBA00004651"/>
    </source>
</evidence>
<evidence type="ECO:0000313" key="16">
    <source>
        <dbReference type="EMBL" id="CAH1788540.1"/>
    </source>
</evidence>
<dbReference type="GO" id="GO:0007188">
    <property type="term" value="P:adenylate cyclase-modulating G protein-coupled receptor signaling pathway"/>
    <property type="evidence" value="ECO:0007669"/>
    <property type="project" value="TreeGrafter"/>
</dbReference>
<evidence type="ECO:0000313" key="17">
    <source>
        <dbReference type="Proteomes" id="UP000749559"/>
    </source>
</evidence>
<dbReference type="Gene3D" id="4.10.1240.10">
    <property type="entry name" value="GPCR, family 2, extracellular hormone receptor domain"/>
    <property type="match status" value="1"/>
</dbReference>
<keyword evidence="12" id="KW-0807">Transducer</keyword>
<keyword evidence="9" id="KW-1015">Disulfide bond</keyword>
<dbReference type="PROSITE" id="PS50261">
    <property type="entry name" value="G_PROTEIN_RECEP_F2_4"/>
    <property type="match status" value="1"/>
</dbReference>
<keyword evidence="17" id="KW-1185">Reference proteome</keyword>
<dbReference type="OrthoDB" id="16753at2759"/>
<evidence type="ECO:0000256" key="8">
    <source>
        <dbReference type="ARBA" id="ARBA00023136"/>
    </source>
</evidence>
<dbReference type="InterPro" id="IPR017981">
    <property type="entry name" value="GPCR_2-like_7TM"/>
</dbReference>
<dbReference type="GO" id="GO:0007166">
    <property type="term" value="P:cell surface receptor signaling pathway"/>
    <property type="evidence" value="ECO:0007669"/>
    <property type="project" value="InterPro"/>
</dbReference>
<evidence type="ECO:0000259" key="14">
    <source>
        <dbReference type="PROSITE" id="PS50227"/>
    </source>
</evidence>
<dbReference type="SMART" id="SM00008">
    <property type="entry name" value="HormR"/>
    <property type="match status" value="1"/>
</dbReference>
<dbReference type="SUPFAM" id="SSF81321">
    <property type="entry name" value="Family A G protein-coupled receptor-like"/>
    <property type="match status" value="1"/>
</dbReference>
<keyword evidence="7" id="KW-0297">G-protein coupled receptor</keyword>
<feature type="transmembrane region" description="Helical" evidence="13">
    <location>
        <begin position="225"/>
        <end position="251"/>
    </location>
</feature>
<dbReference type="InterPro" id="IPR017983">
    <property type="entry name" value="GPCR_2_secretin-like_CS"/>
</dbReference>
<evidence type="ECO:0000259" key="15">
    <source>
        <dbReference type="PROSITE" id="PS50261"/>
    </source>
</evidence>
<dbReference type="InterPro" id="IPR003287">
    <property type="entry name" value="GPCR_2_calcitonin_rcpt_fam"/>
</dbReference>
<feature type="transmembrane region" description="Helical" evidence="13">
    <location>
        <begin position="493"/>
        <end position="515"/>
    </location>
</feature>
<comment type="caution">
    <text evidence="16">The sequence shown here is derived from an EMBL/GenBank/DDBJ whole genome shotgun (WGS) entry which is preliminary data.</text>
</comment>
<dbReference type="InterPro" id="IPR000832">
    <property type="entry name" value="GPCR_2_secretin-like"/>
</dbReference>
<keyword evidence="10" id="KW-0675">Receptor</keyword>
<organism evidence="16 17">
    <name type="scientific">Owenia fusiformis</name>
    <name type="common">Polychaete worm</name>
    <dbReference type="NCBI Taxonomy" id="6347"/>
    <lineage>
        <taxon>Eukaryota</taxon>
        <taxon>Metazoa</taxon>
        <taxon>Spiralia</taxon>
        <taxon>Lophotrochozoa</taxon>
        <taxon>Annelida</taxon>
        <taxon>Polychaeta</taxon>
        <taxon>Sedentaria</taxon>
        <taxon>Canalipalpata</taxon>
        <taxon>Sabellida</taxon>
        <taxon>Oweniida</taxon>
        <taxon>Oweniidae</taxon>
        <taxon>Owenia</taxon>
    </lineage>
</organism>
<evidence type="ECO:0000256" key="12">
    <source>
        <dbReference type="ARBA" id="ARBA00023224"/>
    </source>
</evidence>
<evidence type="ECO:0000256" key="10">
    <source>
        <dbReference type="ARBA" id="ARBA00023170"/>
    </source>
</evidence>
<feature type="transmembrane region" description="Helical" evidence="13">
    <location>
        <begin position="378"/>
        <end position="403"/>
    </location>
</feature>
<feature type="transmembrane region" description="Helical" evidence="13">
    <location>
        <begin position="295"/>
        <end position="317"/>
    </location>
</feature>
<feature type="transmembrane region" description="Helical" evidence="13">
    <location>
        <begin position="263"/>
        <end position="283"/>
    </location>
</feature>
<feature type="domain" description="G-protein coupled receptors family 2 profile 1" evidence="14">
    <location>
        <begin position="133"/>
        <end position="218"/>
    </location>
</feature>
<evidence type="ECO:0000256" key="4">
    <source>
        <dbReference type="ARBA" id="ARBA00022692"/>
    </source>
</evidence>
<protein>
    <recommendedName>
        <fullName evidence="18">Calcitonin receptor</fullName>
    </recommendedName>
</protein>
<dbReference type="Pfam" id="PF00002">
    <property type="entry name" value="7tm_2"/>
    <property type="match status" value="1"/>
</dbReference>
<evidence type="ECO:0000256" key="11">
    <source>
        <dbReference type="ARBA" id="ARBA00023180"/>
    </source>
</evidence>
<keyword evidence="6 13" id="KW-1133">Transmembrane helix</keyword>
<reference evidence="16" key="1">
    <citation type="submission" date="2022-03" db="EMBL/GenBank/DDBJ databases">
        <authorList>
            <person name="Martin C."/>
        </authorList>
    </citation>
    <scope>NUCLEOTIDE SEQUENCE</scope>
</reference>
<dbReference type="InterPro" id="IPR036445">
    <property type="entry name" value="GPCR_2_extracell_dom_sf"/>
</dbReference>
<sequence>MDEMVTKAPWYSTNELNYHKKIDDNRLMPHDAVHGIPYGNVLQMMTMTLILAQRTEGIVKRHQIRQEAFQRSKDTVNRNDVSLQENGNWTNTLIRDYMIVGTSKTAVIESIAVTLPQATMSPIEAAMEAAKQACYETVLTLPYPDDGRLYCNRTFDSWGCWNDTLAGTKAYTKCPGFIKGFDPGLSTAFKDCNKDGTWWRHPKTNKSWANYTPCVNMGDFEKNRMLIYTFISGYTVSILALAVSLGIFCFFKQLQCDRITLHKNLFVSYILTGLVWILYYVFAALDAQVLIDNPWWCRALHVICSYFTACNFLWMFCEGLYLHTIIVCTFTSGKTLMIVCYLLGWGLSIINTTIYTIIRSTHPTESQRCWTDESELMYINAGTCIASILINSVFLISIIRVLITKLRAVNSPDTNQTSNPIIENSAYTATPMNGSTIHSQNSAPLIHTPKQSFIGVSTRKATRAILILVPLLGLQYLFILYRPDTDERGLQIYSIISAFVTSFQGLFVACIYCFFNGEVIAIMKRKWGQHKLMRGGRRGSSRRGTLYSTQITSGEVPKPTESHVNTDL</sequence>
<dbReference type="PROSITE" id="PS50227">
    <property type="entry name" value="G_PROTEIN_RECEP_F2_3"/>
    <property type="match status" value="1"/>
</dbReference>
<comment type="similarity">
    <text evidence="2">Belongs to the G-protein coupled receptor 2 family.</text>
</comment>
<keyword evidence="5" id="KW-0732">Signal</keyword>
<evidence type="ECO:0000256" key="3">
    <source>
        <dbReference type="ARBA" id="ARBA00022475"/>
    </source>
</evidence>
<proteinExistence type="inferred from homology"/>
<dbReference type="GO" id="GO:0005886">
    <property type="term" value="C:plasma membrane"/>
    <property type="evidence" value="ECO:0007669"/>
    <property type="project" value="UniProtKB-SubCell"/>
</dbReference>
<accession>A0A8S4P6B6</accession>
<evidence type="ECO:0000256" key="9">
    <source>
        <dbReference type="ARBA" id="ARBA00023157"/>
    </source>
</evidence>
<dbReference type="InterPro" id="IPR001879">
    <property type="entry name" value="GPCR_2_extracellular_dom"/>
</dbReference>
<keyword evidence="8 13" id="KW-0472">Membrane</keyword>
<dbReference type="GO" id="GO:0004948">
    <property type="term" value="F:calcitonin receptor activity"/>
    <property type="evidence" value="ECO:0007669"/>
    <property type="project" value="InterPro"/>
</dbReference>
<dbReference type="AlphaFoldDB" id="A0A8S4P6B6"/>
<feature type="transmembrane region" description="Helical" evidence="13">
    <location>
        <begin position="338"/>
        <end position="358"/>
    </location>
</feature>
<feature type="transmembrane region" description="Helical" evidence="13">
    <location>
        <begin position="464"/>
        <end position="481"/>
    </location>
</feature>
<dbReference type="PRINTS" id="PR00249">
    <property type="entry name" value="GPCRSECRETIN"/>
</dbReference>
<gene>
    <name evidence="16" type="ORF">OFUS_LOCUS14049</name>
</gene>
<dbReference type="SUPFAM" id="SSF111418">
    <property type="entry name" value="Hormone receptor domain"/>
    <property type="match status" value="1"/>
</dbReference>
<dbReference type="PROSITE" id="PS00649">
    <property type="entry name" value="G_PROTEIN_RECEP_F2_1"/>
    <property type="match status" value="1"/>
</dbReference>